<accession>A0ACC3S738</accession>
<evidence type="ECO:0000313" key="1">
    <source>
        <dbReference type="EMBL" id="KAK8200807.1"/>
    </source>
</evidence>
<dbReference type="EMBL" id="JAMKPW020000038">
    <property type="protein sequence ID" value="KAK8200807.1"/>
    <property type="molecule type" value="Genomic_DNA"/>
</dbReference>
<proteinExistence type="predicted"/>
<comment type="caution">
    <text evidence="1">The sequence shown here is derived from an EMBL/GenBank/DDBJ whole genome shotgun (WGS) entry which is preliminary data.</text>
</comment>
<dbReference type="Proteomes" id="UP001320706">
    <property type="component" value="Unassembled WGS sequence"/>
</dbReference>
<reference evidence="1" key="1">
    <citation type="submission" date="2024-02" db="EMBL/GenBank/DDBJ databases">
        <title>Metagenome Assembled Genome of Zalaria obscura JY119.</title>
        <authorList>
            <person name="Vighnesh L."/>
            <person name="Jagadeeshwari U."/>
            <person name="Venkata Ramana C."/>
            <person name="Sasikala C."/>
        </authorList>
    </citation>
    <scope>NUCLEOTIDE SEQUENCE</scope>
    <source>
        <strain evidence="1">JY119</strain>
    </source>
</reference>
<keyword evidence="2" id="KW-1185">Reference proteome</keyword>
<organism evidence="1 2">
    <name type="scientific">Zalaria obscura</name>
    <dbReference type="NCBI Taxonomy" id="2024903"/>
    <lineage>
        <taxon>Eukaryota</taxon>
        <taxon>Fungi</taxon>
        <taxon>Dikarya</taxon>
        <taxon>Ascomycota</taxon>
        <taxon>Pezizomycotina</taxon>
        <taxon>Dothideomycetes</taxon>
        <taxon>Dothideomycetidae</taxon>
        <taxon>Dothideales</taxon>
        <taxon>Zalariaceae</taxon>
        <taxon>Zalaria</taxon>
    </lineage>
</organism>
<evidence type="ECO:0000313" key="2">
    <source>
        <dbReference type="Proteomes" id="UP001320706"/>
    </source>
</evidence>
<protein>
    <submittedName>
        <fullName evidence="1">Checkpoint protein hus1</fullName>
    </submittedName>
</protein>
<name>A0ACC3S738_9PEZI</name>
<gene>
    <name evidence="1" type="primary">hus1</name>
    <name evidence="1" type="ORF">M8818_006123</name>
</gene>
<sequence length="373" mass="40205">MKVYIYRVAAYQLTGSLAALHSIAWLRLNDHDVRFTVIPEQGTQVWAVLQIDTIFECYTIQSAADSNTINLEIPLAPLHRALKSAQNASHASIRLTKKENIPLLSLTITTSIPSSGPTFASSSTLPRPSATDPSGRPPASAFPDDGSQFREESFDLGRADRETIITQDIPIRVLAPASVHGLHEPRCREPDVHIILPSLLQLKAISDRFTRLALTNSKAGAGTGGAFKAAAGAATPKLELAANMHGVLRLRLRTDAMNISSTWTGLTNPELDPGMVEGGEQGLATHPSTRMKEVGDAEGASEEGWAVVRVEGRDWGRVLGVGRLGGRVIACFCHEHALILYVYLAGEGEGDEESVLTYYVIRTSSSDCSKRSA</sequence>